<dbReference type="GO" id="GO:0140662">
    <property type="term" value="F:ATP-dependent protein folding chaperone"/>
    <property type="evidence" value="ECO:0007669"/>
    <property type="project" value="InterPro"/>
</dbReference>
<dbReference type="SUPFAM" id="SSF54849">
    <property type="entry name" value="GroEL-intermediate domain like"/>
    <property type="match status" value="1"/>
</dbReference>
<feature type="compositionally biased region" description="Basic and acidic residues" evidence="11">
    <location>
        <begin position="553"/>
        <end position="578"/>
    </location>
</feature>
<evidence type="ECO:0000256" key="3">
    <source>
        <dbReference type="ARBA" id="ARBA00008020"/>
    </source>
</evidence>
<feature type="transmembrane region" description="Helical" evidence="12">
    <location>
        <begin position="971"/>
        <end position="990"/>
    </location>
</feature>
<evidence type="ECO:0000256" key="12">
    <source>
        <dbReference type="SAM" id="Phobius"/>
    </source>
</evidence>
<comment type="caution">
    <text evidence="13">The sequence shown here is derived from an EMBL/GenBank/DDBJ whole genome shotgun (WGS) entry which is preliminary data.</text>
</comment>
<dbReference type="InterPro" id="IPR017998">
    <property type="entry name" value="Chaperone_TCP-1"/>
</dbReference>
<organism evidence="13 14">
    <name type="scientific">Psilocybe cf. subviscida</name>
    <dbReference type="NCBI Taxonomy" id="2480587"/>
    <lineage>
        <taxon>Eukaryota</taxon>
        <taxon>Fungi</taxon>
        <taxon>Dikarya</taxon>
        <taxon>Basidiomycota</taxon>
        <taxon>Agaricomycotina</taxon>
        <taxon>Agaricomycetes</taxon>
        <taxon>Agaricomycetidae</taxon>
        <taxon>Agaricales</taxon>
        <taxon>Agaricineae</taxon>
        <taxon>Strophariaceae</taxon>
        <taxon>Psilocybe</taxon>
    </lineage>
</organism>
<evidence type="ECO:0000256" key="10">
    <source>
        <dbReference type="RuleBase" id="RU004187"/>
    </source>
</evidence>
<protein>
    <recommendedName>
        <fullName evidence="9">CCT-eta</fullName>
    </recommendedName>
</protein>
<dbReference type="PRINTS" id="PR00304">
    <property type="entry name" value="TCOMPLEXTCP1"/>
</dbReference>
<dbReference type="Gene3D" id="1.10.560.10">
    <property type="entry name" value="GroEL-like equatorial domain"/>
    <property type="match status" value="1"/>
</dbReference>
<dbReference type="InterPro" id="IPR002423">
    <property type="entry name" value="Cpn60/GroEL/TCP-1"/>
</dbReference>
<evidence type="ECO:0000256" key="8">
    <source>
        <dbReference type="ARBA" id="ARBA00023186"/>
    </source>
</evidence>
<dbReference type="EMBL" id="JAACJJ010000056">
    <property type="protein sequence ID" value="KAF5311786.1"/>
    <property type="molecule type" value="Genomic_DNA"/>
</dbReference>
<dbReference type="AlphaFoldDB" id="A0A8H5ETG4"/>
<sequence>MSVITNDGATILKLMDIVHPAARTLVDIARAQDAEVGDGTTSVVLLAAQLLKEVRSFIEEGVSPHIIMKGFRKAAQLALDRIKELQITVDKSDPEQFRSLLMKCASTSMSSKLIHSEKPFFSNMVVDAIACLDQDDLDESLIGVKKIAGGGLQDSQLVRGVAFKKTFTYAGAEQQPKHFVDPLILCLNVELELKAEKDNAEVRVEAVSDYQAIVDAEWEIIYRKLEAIEKTGAKVVLSKLPIGDLATQWFADRDIFCAGRVAAGDLRRVVQAVGGSVQSTCSDIAREHLGTCGLFEERQIGGERYNIFESCPKAKTCTLLLRGGAEQFIEEVERSLHDALMVVKRAVRNGEVVAGGGAIEMELSAHIRKYALSIPGKVQLIIAAFAKALEIIPRQICDNAGLDSTDILNKLRMKHASGETWAGVDVDGSSGVRNNLDAFVWEPSLVKINAISSATEAACLILSVDETVRNPQSEAAQAGPRAPPGTAQHYEQNLFISLPACCTLWLEPLVRPTCEAGFLTAREWHDQMREVYVDVTSIMPGEAFWTTRGQSRGQEKQRGSTEKENGLEFSSVDDKSDNDSSAGEIPPPGTPLSQSPEVQGFPWPWRRQKLDLDSIATQPSVFDNPVTLKVYQPPPQYENSHRFDPSARWTWREEKAVIRKVDYRIMIWAFIMFFSLELDRSNISQANADNFLDDLGITTNDFNLGNILFRLTAVTANLETDWARCMDSLSDGAVEYCVYVPILSQWQSDFPGLPVRLFLLENGTVSDFALSVMLGFMQGGFIPDIVLYLSYFYTKSELPIRLAFFWLSNYTADLVSAFLATGILRLRGVGGRAGWRYLFLLEGALTLVVGITSFFLMPPGPTETRTWFRPKGWFNEREEVIIVNRVLRDDPTKSSMHNREGLSVGMIFEAVADWRMWPIYALGLTHLGSYCILLHYARETNWSYTVPVNPPQTYLTLSLRSIGFNTTETNLLSIPSIVLGMINLLLVVYLSERVNSRAGTAVLLQVWALPLLVALYTFNHDTSQWVYFAVVSLVAGYPYVHPIQVAWASRNSYSVRTRTVSASVYNMCVQAGNIIQANIYRKDDKPLYKRGNRVLIGICCMNIAEYAFTYIFYRTMNARRQKIWDSMTVKEREDYLENTTDEGNKRLDFRFAY</sequence>
<dbReference type="PANTHER" id="PTHR11353">
    <property type="entry name" value="CHAPERONIN"/>
    <property type="match status" value="1"/>
</dbReference>
<keyword evidence="8 10" id="KW-0143">Chaperone</keyword>
<dbReference type="GO" id="GO:0005832">
    <property type="term" value="C:chaperonin-containing T-complex"/>
    <property type="evidence" value="ECO:0007669"/>
    <property type="project" value="UniProtKB-ARBA"/>
</dbReference>
<dbReference type="Gene3D" id="1.20.1250.20">
    <property type="entry name" value="MFS general substrate transporter like domains"/>
    <property type="match status" value="2"/>
</dbReference>
<dbReference type="InterPro" id="IPR027410">
    <property type="entry name" value="TCP-1-like_intermed_sf"/>
</dbReference>
<dbReference type="Pfam" id="PF00118">
    <property type="entry name" value="Cpn60_TCP1"/>
    <property type="match status" value="1"/>
</dbReference>
<dbReference type="GO" id="GO:0016887">
    <property type="term" value="F:ATP hydrolysis activity"/>
    <property type="evidence" value="ECO:0007669"/>
    <property type="project" value="InterPro"/>
</dbReference>
<name>A0A8H5ETG4_9AGAR</name>
<feature type="transmembrane region" description="Helical" evidence="12">
    <location>
        <begin position="835"/>
        <end position="857"/>
    </location>
</feature>
<dbReference type="InterPro" id="IPR027409">
    <property type="entry name" value="GroEL-like_apical_dom_sf"/>
</dbReference>
<comment type="subcellular location">
    <subcellularLocation>
        <location evidence="2">Cytoplasm</location>
    </subcellularLocation>
    <subcellularLocation>
        <location evidence="1">Membrane</location>
        <topology evidence="1">Multi-pass membrane protein</topology>
    </subcellularLocation>
</comment>
<dbReference type="InterPro" id="IPR036259">
    <property type="entry name" value="MFS_trans_sf"/>
</dbReference>
<dbReference type="InterPro" id="IPR053374">
    <property type="entry name" value="TCP-1_chaperonin"/>
</dbReference>
<keyword evidence="7 10" id="KW-0067">ATP-binding</keyword>
<feature type="transmembrane region" description="Helical" evidence="12">
    <location>
        <begin position="1025"/>
        <end position="1048"/>
    </location>
</feature>
<evidence type="ECO:0000256" key="7">
    <source>
        <dbReference type="ARBA" id="ARBA00022840"/>
    </source>
</evidence>
<keyword evidence="6 10" id="KW-0547">Nucleotide-binding</keyword>
<dbReference type="InterPro" id="IPR002194">
    <property type="entry name" value="Chaperonin_TCP-1_CS"/>
</dbReference>
<dbReference type="FunFam" id="1.10.560.10:FF:000017">
    <property type="entry name" value="T-complex protein 1 subunit eta"/>
    <property type="match status" value="1"/>
</dbReference>
<proteinExistence type="inferred from homology"/>
<comment type="similarity">
    <text evidence="3 10">Belongs to the TCP-1 chaperonin family.</text>
</comment>
<evidence type="ECO:0000256" key="4">
    <source>
        <dbReference type="ARBA" id="ARBA00011531"/>
    </source>
</evidence>
<dbReference type="NCBIfam" id="TIGR02345">
    <property type="entry name" value="chap_CCT_eta"/>
    <property type="match status" value="1"/>
</dbReference>
<keyword evidence="12" id="KW-0812">Transmembrane</keyword>
<dbReference type="InterPro" id="IPR027413">
    <property type="entry name" value="GROEL-like_equatorial_sf"/>
</dbReference>
<dbReference type="SUPFAM" id="SSF48592">
    <property type="entry name" value="GroEL equatorial domain-like"/>
    <property type="match status" value="1"/>
</dbReference>
<dbReference type="PROSITE" id="PS00995">
    <property type="entry name" value="TCP1_3"/>
    <property type="match status" value="1"/>
</dbReference>
<dbReference type="CDD" id="cd03340">
    <property type="entry name" value="TCP1_eta"/>
    <property type="match status" value="1"/>
</dbReference>
<dbReference type="OrthoDB" id="1935484at2759"/>
<dbReference type="PROSITE" id="PS00751">
    <property type="entry name" value="TCP1_2"/>
    <property type="match status" value="1"/>
</dbReference>
<dbReference type="Pfam" id="PF07690">
    <property type="entry name" value="MFS_1"/>
    <property type="match status" value="1"/>
</dbReference>
<feature type="transmembrane region" description="Helical" evidence="12">
    <location>
        <begin position="1094"/>
        <end position="1113"/>
    </location>
</feature>
<dbReference type="FunFam" id="3.30.260.10:FF:000022">
    <property type="entry name" value="T-complex protein 1 subunit eta"/>
    <property type="match status" value="1"/>
</dbReference>
<feature type="transmembrane region" description="Helical" evidence="12">
    <location>
        <begin position="803"/>
        <end position="823"/>
    </location>
</feature>
<keyword evidence="12" id="KW-1133">Transmembrane helix</keyword>
<feature type="transmembrane region" description="Helical" evidence="12">
    <location>
        <begin position="1002"/>
        <end position="1019"/>
    </location>
</feature>
<evidence type="ECO:0000256" key="11">
    <source>
        <dbReference type="SAM" id="MobiDB-lite"/>
    </source>
</evidence>
<dbReference type="Proteomes" id="UP000567179">
    <property type="component" value="Unassembled WGS sequence"/>
</dbReference>
<dbReference type="NCBIfam" id="NF041083">
    <property type="entry name" value="thermosome_beta"/>
    <property type="match status" value="1"/>
</dbReference>
<reference evidence="13 14" key="1">
    <citation type="journal article" date="2020" name="ISME J.">
        <title>Uncovering the hidden diversity of litter-decomposition mechanisms in mushroom-forming fungi.</title>
        <authorList>
            <person name="Floudas D."/>
            <person name="Bentzer J."/>
            <person name="Ahren D."/>
            <person name="Johansson T."/>
            <person name="Persson P."/>
            <person name="Tunlid A."/>
        </authorList>
    </citation>
    <scope>NUCLEOTIDE SEQUENCE [LARGE SCALE GENOMIC DNA]</scope>
    <source>
        <strain evidence="13 14">CBS 101986</strain>
    </source>
</reference>
<keyword evidence="14" id="KW-1185">Reference proteome</keyword>
<dbReference type="InterPro" id="IPR012720">
    <property type="entry name" value="Chap_CCT_eta"/>
</dbReference>
<dbReference type="FunFam" id="3.50.7.10:FF:000006">
    <property type="entry name" value="T-complex protein 1 subunit eta"/>
    <property type="match status" value="1"/>
</dbReference>
<dbReference type="GO" id="GO:0022857">
    <property type="term" value="F:transmembrane transporter activity"/>
    <property type="evidence" value="ECO:0007669"/>
    <property type="project" value="InterPro"/>
</dbReference>
<dbReference type="Gene3D" id="3.50.7.10">
    <property type="entry name" value="GroEL"/>
    <property type="match status" value="1"/>
</dbReference>
<feature type="region of interest" description="Disordered" evidence="11">
    <location>
        <begin position="544"/>
        <end position="598"/>
    </location>
</feature>
<feature type="transmembrane region" description="Helical" evidence="12">
    <location>
        <begin position="917"/>
        <end position="937"/>
    </location>
</feature>
<evidence type="ECO:0000256" key="1">
    <source>
        <dbReference type="ARBA" id="ARBA00004141"/>
    </source>
</evidence>
<dbReference type="InterPro" id="IPR011701">
    <property type="entry name" value="MFS"/>
</dbReference>
<evidence type="ECO:0000256" key="2">
    <source>
        <dbReference type="ARBA" id="ARBA00004496"/>
    </source>
</evidence>
<keyword evidence="12" id="KW-0472">Membrane</keyword>
<evidence type="ECO:0000313" key="14">
    <source>
        <dbReference type="Proteomes" id="UP000567179"/>
    </source>
</evidence>
<dbReference type="Gene3D" id="3.30.260.10">
    <property type="entry name" value="TCP-1-like chaperonin intermediate domain"/>
    <property type="match status" value="1"/>
</dbReference>
<keyword evidence="5" id="KW-0963">Cytoplasm</keyword>
<dbReference type="SUPFAM" id="SSF52029">
    <property type="entry name" value="GroEL apical domain-like"/>
    <property type="match status" value="1"/>
</dbReference>
<dbReference type="GO" id="GO:0016020">
    <property type="term" value="C:membrane"/>
    <property type="evidence" value="ECO:0007669"/>
    <property type="project" value="UniProtKB-SubCell"/>
</dbReference>
<gene>
    <name evidence="13" type="ORF">D9619_002769</name>
</gene>
<accession>A0A8H5ETG4</accession>
<evidence type="ECO:0000256" key="6">
    <source>
        <dbReference type="ARBA" id="ARBA00022741"/>
    </source>
</evidence>
<evidence type="ECO:0000256" key="5">
    <source>
        <dbReference type="ARBA" id="ARBA00022490"/>
    </source>
</evidence>
<comment type="subunit">
    <text evidence="4">Heterooligomeric complex of about 850 to 900 kDa that forms two stacked rings, 12 to 16 nm in diameter.</text>
</comment>
<dbReference type="GO" id="GO:0051082">
    <property type="term" value="F:unfolded protein binding"/>
    <property type="evidence" value="ECO:0007669"/>
    <property type="project" value="InterPro"/>
</dbReference>
<evidence type="ECO:0000313" key="13">
    <source>
        <dbReference type="EMBL" id="KAF5311786.1"/>
    </source>
</evidence>
<evidence type="ECO:0000256" key="9">
    <source>
        <dbReference type="ARBA" id="ARBA00032221"/>
    </source>
</evidence>
<dbReference type="SUPFAM" id="SSF103473">
    <property type="entry name" value="MFS general substrate transporter"/>
    <property type="match status" value="1"/>
</dbReference>
<dbReference type="GO" id="GO:0005524">
    <property type="term" value="F:ATP binding"/>
    <property type="evidence" value="ECO:0007669"/>
    <property type="project" value="UniProtKB-KW"/>
</dbReference>